<dbReference type="EMBL" id="BGPR01009848">
    <property type="protein sequence ID" value="GBN42695.1"/>
    <property type="molecule type" value="Genomic_DNA"/>
</dbReference>
<keyword evidence="3" id="KW-1185">Reference proteome</keyword>
<accession>A0A4Y2NSX5</accession>
<reference evidence="2 3" key="1">
    <citation type="journal article" date="2019" name="Sci. Rep.">
        <title>Orb-weaving spider Araneus ventricosus genome elucidates the spidroin gene catalogue.</title>
        <authorList>
            <person name="Kono N."/>
            <person name="Nakamura H."/>
            <person name="Ohtoshi R."/>
            <person name="Moran D.A.P."/>
            <person name="Shinohara A."/>
            <person name="Yoshida Y."/>
            <person name="Fujiwara M."/>
            <person name="Mori M."/>
            <person name="Tomita M."/>
            <person name="Arakawa K."/>
        </authorList>
    </citation>
    <scope>NUCLEOTIDE SEQUENCE [LARGE SCALE GENOMIC DNA]</scope>
</reference>
<proteinExistence type="predicted"/>
<gene>
    <name evidence="2" type="ORF">AVEN_220078_1</name>
</gene>
<feature type="compositionally biased region" description="Low complexity" evidence="1">
    <location>
        <begin position="12"/>
        <end position="30"/>
    </location>
</feature>
<protein>
    <submittedName>
        <fullName evidence="2">Uncharacterized protein</fullName>
    </submittedName>
</protein>
<evidence type="ECO:0000256" key="1">
    <source>
        <dbReference type="SAM" id="MobiDB-lite"/>
    </source>
</evidence>
<feature type="region of interest" description="Disordered" evidence="1">
    <location>
        <begin position="1"/>
        <end position="34"/>
    </location>
</feature>
<organism evidence="2 3">
    <name type="scientific">Araneus ventricosus</name>
    <name type="common">Orbweaver spider</name>
    <name type="synonym">Epeira ventricosa</name>
    <dbReference type="NCBI Taxonomy" id="182803"/>
    <lineage>
        <taxon>Eukaryota</taxon>
        <taxon>Metazoa</taxon>
        <taxon>Ecdysozoa</taxon>
        <taxon>Arthropoda</taxon>
        <taxon>Chelicerata</taxon>
        <taxon>Arachnida</taxon>
        <taxon>Araneae</taxon>
        <taxon>Araneomorphae</taxon>
        <taxon>Entelegynae</taxon>
        <taxon>Araneoidea</taxon>
        <taxon>Araneidae</taxon>
        <taxon>Araneus</taxon>
    </lineage>
</organism>
<name>A0A4Y2NSX5_ARAVE</name>
<evidence type="ECO:0000313" key="3">
    <source>
        <dbReference type="Proteomes" id="UP000499080"/>
    </source>
</evidence>
<sequence>MLKVRGPSREFLLSPKSPTLSPKSPTLSPSRQNGRQICRQGRQFIAKVAKFIPKFVAKFIPKFVANISISGKRFYSFVTSKPSRYSSRKYGPVKCRRGFLPKH</sequence>
<dbReference type="Proteomes" id="UP000499080">
    <property type="component" value="Unassembled WGS sequence"/>
</dbReference>
<comment type="caution">
    <text evidence="2">The sequence shown here is derived from an EMBL/GenBank/DDBJ whole genome shotgun (WGS) entry which is preliminary data.</text>
</comment>
<dbReference type="AlphaFoldDB" id="A0A4Y2NSX5"/>
<evidence type="ECO:0000313" key="2">
    <source>
        <dbReference type="EMBL" id="GBN42695.1"/>
    </source>
</evidence>